<dbReference type="PANTHER" id="PTHR46143">
    <property type="entry name" value="CALPAIN-7"/>
    <property type="match status" value="1"/>
</dbReference>
<evidence type="ECO:0000256" key="1">
    <source>
        <dbReference type="ARBA" id="ARBA00010193"/>
    </source>
</evidence>
<dbReference type="GO" id="GO:0004198">
    <property type="term" value="F:calcium-dependent cysteine-type endopeptidase activity"/>
    <property type="evidence" value="ECO:0007669"/>
    <property type="project" value="InterPro"/>
</dbReference>
<dbReference type="SUPFAM" id="SSF116846">
    <property type="entry name" value="MIT domain"/>
    <property type="match status" value="1"/>
</dbReference>
<keyword evidence="4" id="KW-0788">Thiol protease</keyword>
<keyword evidence="9" id="KW-1185">Reference proteome</keyword>
<evidence type="ECO:0000256" key="4">
    <source>
        <dbReference type="ARBA" id="ARBA00022807"/>
    </source>
</evidence>
<gene>
    <name evidence="8" type="ORF">GALMADRAFT_247750</name>
</gene>
<dbReference type="SMART" id="SM00745">
    <property type="entry name" value="MIT"/>
    <property type="match status" value="1"/>
</dbReference>
<feature type="domain" description="Calpain catalytic" evidence="7">
    <location>
        <begin position="131"/>
        <end position="442"/>
    </location>
</feature>
<dbReference type="SUPFAM" id="SSF49758">
    <property type="entry name" value="Calpain large subunit, middle domain (domain III)"/>
    <property type="match status" value="2"/>
</dbReference>
<dbReference type="HOGENOM" id="CLU_006770_0_0_1"/>
<dbReference type="PROSITE" id="PS50203">
    <property type="entry name" value="CALPAIN_CAT"/>
    <property type="match status" value="1"/>
</dbReference>
<dbReference type="InterPro" id="IPR036213">
    <property type="entry name" value="Calpain_III_sf"/>
</dbReference>
<dbReference type="Pfam" id="PF00648">
    <property type="entry name" value="Peptidase_C2"/>
    <property type="match status" value="1"/>
</dbReference>
<evidence type="ECO:0000256" key="3">
    <source>
        <dbReference type="ARBA" id="ARBA00022801"/>
    </source>
</evidence>
<dbReference type="SMART" id="SM00720">
    <property type="entry name" value="calpain_III"/>
    <property type="match status" value="1"/>
</dbReference>
<accession>A0A067SZN1</accession>
<dbReference type="AlphaFoldDB" id="A0A067SZN1"/>
<evidence type="ECO:0000313" key="8">
    <source>
        <dbReference type="EMBL" id="KDR76346.1"/>
    </source>
</evidence>
<dbReference type="Pfam" id="PF04212">
    <property type="entry name" value="MIT"/>
    <property type="match status" value="1"/>
</dbReference>
<keyword evidence="3" id="KW-0378">Hydrolase</keyword>
<evidence type="ECO:0000256" key="5">
    <source>
        <dbReference type="PROSITE-ProRule" id="PRU00239"/>
    </source>
</evidence>
<keyword evidence="2" id="KW-0645">Protease</keyword>
<organism evidence="8 9">
    <name type="scientific">Galerina marginata (strain CBS 339.88)</name>
    <dbReference type="NCBI Taxonomy" id="685588"/>
    <lineage>
        <taxon>Eukaryota</taxon>
        <taxon>Fungi</taxon>
        <taxon>Dikarya</taxon>
        <taxon>Basidiomycota</taxon>
        <taxon>Agaricomycotina</taxon>
        <taxon>Agaricomycetes</taxon>
        <taxon>Agaricomycetidae</taxon>
        <taxon>Agaricales</taxon>
        <taxon>Agaricineae</taxon>
        <taxon>Strophariaceae</taxon>
        <taxon>Galerina</taxon>
    </lineage>
</organism>
<evidence type="ECO:0000256" key="6">
    <source>
        <dbReference type="SAM" id="MobiDB-lite"/>
    </source>
</evidence>
<dbReference type="Proteomes" id="UP000027222">
    <property type="component" value="Unassembled WGS sequence"/>
</dbReference>
<dbReference type="GO" id="GO:0006508">
    <property type="term" value="P:proteolysis"/>
    <property type="evidence" value="ECO:0007669"/>
    <property type="project" value="UniProtKB-KW"/>
</dbReference>
<evidence type="ECO:0000313" key="9">
    <source>
        <dbReference type="Proteomes" id="UP000027222"/>
    </source>
</evidence>
<dbReference type="InterPro" id="IPR038765">
    <property type="entry name" value="Papain-like_cys_pep_sf"/>
</dbReference>
<dbReference type="InterPro" id="IPR051297">
    <property type="entry name" value="PalB/RIM13"/>
</dbReference>
<protein>
    <recommendedName>
        <fullName evidence="7">Calpain catalytic domain-containing protein</fullName>
    </recommendedName>
</protein>
<dbReference type="Gene3D" id="2.60.120.380">
    <property type="match status" value="2"/>
</dbReference>
<dbReference type="EMBL" id="KL142379">
    <property type="protein sequence ID" value="KDR76346.1"/>
    <property type="molecule type" value="Genomic_DNA"/>
</dbReference>
<dbReference type="PANTHER" id="PTHR46143:SF1">
    <property type="entry name" value="CALPAIN-7"/>
    <property type="match status" value="1"/>
</dbReference>
<proteinExistence type="inferred from homology"/>
<comment type="caution">
    <text evidence="5">Lacks conserved residue(s) required for the propagation of feature annotation.</text>
</comment>
<dbReference type="SMART" id="SM00230">
    <property type="entry name" value="CysPc"/>
    <property type="match status" value="1"/>
</dbReference>
<dbReference type="InterPro" id="IPR007330">
    <property type="entry name" value="MIT_dom"/>
</dbReference>
<dbReference type="SUPFAM" id="SSF54001">
    <property type="entry name" value="Cysteine proteinases"/>
    <property type="match status" value="1"/>
</dbReference>
<feature type="region of interest" description="Disordered" evidence="6">
    <location>
        <begin position="143"/>
        <end position="163"/>
    </location>
</feature>
<evidence type="ECO:0000256" key="2">
    <source>
        <dbReference type="ARBA" id="ARBA00022670"/>
    </source>
</evidence>
<dbReference type="OrthoDB" id="167576at2759"/>
<feature type="region of interest" description="Disordered" evidence="6">
    <location>
        <begin position="1"/>
        <end position="24"/>
    </location>
</feature>
<dbReference type="STRING" id="685588.A0A067SZN1"/>
<reference evidence="9" key="1">
    <citation type="journal article" date="2014" name="Proc. Natl. Acad. Sci. U.S.A.">
        <title>Extensive sampling of basidiomycete genomes demonstrates inadequacy of the white-rot/brown-rot paradigm for wood decay fungi.</title>
        <authorList>
            <person name="Riley R."/>
            <person name="Salamov A.A."/>
            <person name="Brown D.W."/>
            <person name="Nagy L.G."/>
            <person name="Floudas D."/>
            <person name="Held B.W."/>
            <person name="Levasseur A."/>
            <person name="Lombard V."/>
            <person name="Morin E."/>
            <person name="Otillar R."/>
            <person name="Lindquist E.A."/>
            <person name="Sun H."/>
            <person name="LaButti K.M."/>
            <person name="Schmutz J."/>
            <person name="Jabbour D."/>
            <person name="Luo H."/>
            <person name="Baker S.E."/>
            <person name="Pisabarro A.G."/>
            <person name="Walton J.D."/>
            <person name="Blanchette R.A."/>
            <person name="Henrissat B."/>
            <person name="Martin F."/>
            <person name="Cullen D."/>
            <person name="Hibbett D.S."/>
            <person name="Grigoriev I.V."/>
        </authorList>
    </citation>
    <scope>NUCLEOTIDE SEQUENCE [LARGE SCALE GENOMIC DNA]</scope>
    <source>
        <strain evidence="9">CBS 339.88</strain>
    </source>
</reference>
<dbReference type="Pfam" id="PF01067">
    <property type="entry name" value="Calpain_III"/>
    <property type="match status" value="1"/>
</dbReference>
<dbReference type="Gene3D" id="1.20.58.80">
    <property type="entry name" value="Phosphotransferase system, lactose/cellobiose-type IIA subunit"/>
    <property type="match status" value="1"/>
</dbReference>
<comment type="similarity">
    <text evidence="1">Belongs to the peptidase C2 family. PalB/RIM13 subfamily.</text>
</comment>
<dbReference type="InterPro" id="IPR022683">
    <property type="entry name" value="Calpain_III"/>
</dbReference>
<evidence type="ECO:0000259" key="7">
    <source>
        <dbReference type="PROSITE" id="PS50203"/>
    </source>
</evidence>
<dbReference type="InterPro" id="IPR022682">
    <property type="entry name" value="Calpain_domain_III"/>
</dbReference>
<name>A0A067SZN1_GALM3</name>
<sequence>MRGGDIVDSSEREAEAASSKASRAEFAKNYDQAFGLYIKAAESFLHLSRSSTADDTSKQRWKSNAAKALERAEKIKRFIERPRASITSPSSPTPTSTKELRLTPVGINHFSPQEQFYVIKKGGTVNGLFFPLWDDPFPMKGSTSITYSDPDGQPKLSPEQQKVSPIWRRPRLGPTVLGPVQPRRSILPQEILQYIVTDCSVCASISVCLEHSRRFGPTLESLIRDSSGPTAQSRSTGKVANGRHDVRVLFNGAWRRVAIDDQLPFHPTQGTLMCMSVLPLPSPSIFQDTSLSEETLWPSLLEKAYMKLMGGYDFPGSNSSIDLHTLAGWIPEHVEIKRSTFEREKTWQRIERGFSTGQCVVTLGTGPTSYVRWRDVPLLPSHSYAVIDAYEREDGQYFTVLDSWVRADGSKDEPSKVLQIPWSEVMNVFEGVYLSWDPNLWQNKLTFHGMWKRNTGDEDGSRQAQIEFICDSMLDEEILVLLTSHVVDTRRTSDFIALRVDMEDDLTNGMDIAKNQQILSAKGTYTNSTHILSRNRVPKSQRTGILSITASYDGDAREVGFTLTAYSKATTKISLVENKSTPPFTRKVEGSFTAKTAGGNCTYPSFMVNPQYRLVVHPVKSQEGASTGVSSKGRLTVALQTSKDMPVNVAMVWSQSQRVSDLSTKDLVASSGAYSYGLAQLTKAIPPGEYTIVASAFEPRHMGPFSLKVESFYPFDLESIPQEGAGMYSKVVRGLWDGQTAAGAPSFDKYPKNPVFELVIPSVTRLMIRLQLLQPSTAIALNVTVYPNFQNDIESSLRQSHVATSGAYEDTIAGVATPQATLGTGKYYIVPSTYNPGTETGFRMLIYSSVSGITVTPKNLYST</sequence>
<dbReference type="InterPro" id="IPR001300">
    <property type="entry name" value="Peptidase_C2_calpain_cat"/>
</dbReference>
<dbReference type="InterPro" id="IPR036181">
    <property type="entry name" value="MIT_dom_sf"/>
</dbReference>